<dbReference type="AlphaFoldDB" id="A0A9Y1BJC7"/>
<sequence>MSSFASKYLSEDEYTILKSIFQEPKFSYSKLAKEVNLSPPTVKKKLNSLMEKGFIKGFHAEYYPEALGLESHIFLLRVESRDKLQVLERVLQFQPYLVQQSRCYGAINGIMLKVHIPANSVDNIFTFLEYLKIHDLIKEIVHSYYIGNGIKTRLNLEYWDPKTNEFTNFNWDLWEKNIDSVDYVPAFFSLQKIIREKAKNILSRMHYEDFQILKELLEDTNKKNADIAKELDIPEYTLSRRIKFLQENVIRNYLVKFDPQFYGLQDDLIFKVICGTRALTKIVYLLQNLSLPFDSDFRQTDDGFLWKILLPPSEKMRLINLLWSMFPALQIMVIDPQSYITKSFDPRNFSFRTLSWKDSFEFMVEEVLKKAREELLIV</sequence>
<dbReference type="Gene3D" id="1.10.10.10">
    <property type="entry name" value="Winged helix-like DNA-binding domain superfamily/Winged helix DNA-binding domain"/>
    <property type="match status" value="2"/>
</dbReference>
<dbReference type="GO" id="GO:0043200">
    <property type="term" value="P:response to amino acid"/>
    <property type="evidence" value="ECO:0007669"/>
    <property type="project" value="TreeGrafter"/>
</dbReference>
<dbReference type="GO" id="GO:0043565">
    <property type="term" value="F:sequence-specific DNA binding"/>
    <property type="evidence" value="ECO:0007669"/>
    <property type="project" value="TreeGrafter"/>
</dbReference>
<protein>
    <submittedName>
        <fullName evidence="1">Winged helix-turn-helix transcriptional regulator</fullName>
    </submittedName>
</protein>
<dbReference type="Pfam" id="PF13412">
    <property type="entry name" value="HTH_24"/>
    <property type="match status" value="2"/>
</dbReference>
<name>A0A9Y1BJC7_9ARCH</name>
<evidence type="ECO:0000313" key="1">
    <source>
        <dbReference type="EMBL" id="UJG40133.1"/>
    </source>
</evidence>
<dbReference type="InterPro" id="IPR036388">
    <property type="entry name" value="WH-like_DNA-bd_sf"/>
</dbReference>
<dbReference type="PANTHER" id="PTHR30154">
    <property type="entry name" value="LEUCINE-RESPONSIVE REGULATORY PROTEIN"/>
    <property type="match status" value="1"/>
</dbReference>
<dbReference type="PANTHER" id="PTHR30154:SF34">
    <property type="entry name" value="TRANSCRIPTIONAL REGULATOR AZLB"/>
    <property type="match status" value="1"/>
</dbReference>
<proteinExistence type="predicted"/>
<dbReference type="InterPro" id="IPR036390">
    <property type="entry name" value="WH_DNA-bd_sf"/>
</dbReference>
<organism evidence="1">
    <name type="scientific">Candidatus Heimdallarchaeum aukensis</name>
    <dbReference type="NCBI Taxonomy" id="2876573"/>
    <lineage>
        <taxon>Archaea</taxon>
        <taxon>Promethearchaeati</taxon>
        <taxon>Candidatus Heimdallarchaeota</taxon>
        <taxon>Candidatus Heimdallarchaeia (ex Rinke et al. 2021) (nom. nud.)</taxon>
        <taxon>Candidatus Heimdallarchaeales</taxon>
        <taxon>Candidatus Heimdallarchaeaceae</taxon>
        <taxon>Candidatus Heimdallarchaeum</taxon>
    </lineage>
</organism>
<dbReference type="GO" id="GO:0005829">
    <property type="term" value="C:cytosol"/>
    <property type="evidence" value="ECO:0007669"/>
    <property type="project" value="TreeGrafter"/>
</dbReference>
<dbReference type="EMBL" id="CP084166">
    <property type="protein sequence ID" value="UJG40133.1"/>
    <property type="molecule type" value="Genomic_DNA"/>
</dbReference>
<dbReference type="InterPro" id="IPR019888">
    <property type="entry name" value="Tscrpt_reg_AsnC-like"/>
</dbReference>
<accession>A0A9Y1BJC7</accession>
<reference evidence="1" key="1">
    <citation type="journal article" date="2022" name="Nat. Microbiol.">
        <title>Unique mobile elements and scalable gene flow at the prokaryote-eukaryote boundary revealed by circularized Asgard archaea genomes.</title>
        <authorList>
            <person name="Wu F."/>
            <person name="Speth D.R."/>
            <person name="Philosof A."/>
            <person name="Cremiere A."/>
            <person name="Narayanan A."/>
            <person name="Barco R.A."/>
            <person name="Connon S.A."/>
            <person name="Amend J.P."/>
            <person name="Antoshechkin I.A."/>
            <person name="Orphan V.J."/>
        </authorList>
    </citation>
    <scope>NUCLEOTIDE SEQUENCE</scope>
    <source>
        <strain evidence="1">PM71</strain>
    </source>
</reference>
<gene>
    <name evidence="1" type="ORF">K9W45_09840</name>
</gene>
<dbReference type="Proteomes" id="UP001201020">
    <property type="component" value="Chromosome"/>
</dbReference>
<dbReference type="SMART" id="SM00344">
    <property type="entry name" value="HTH_ASNC"/>
    <property type="match status" value="1"/>
</dbReference>
<dbReference type="SUPFAM" id="SSF46785">
    <property type="entry name" value="Winged helix' DNA-binding domain"/>
    <property type="match status" value="2"/>
</dbReference>